<name>A0ABT9MFK2_9DEIO</name>
<evidence type="ECO:0000313" key="2">
    <source>
        <dbReference type="Proteomes" id="UP001232163"/>
    </source>
</evidence>
<protein>
    <submittedName>
        <fullName evidence="1">Uncharacterized protein</fullName>
    </submittedName>
</protein>
<reference evidence="1 2" key="1">
    <citation type="submission" date="2023-07" db="EMBL/GenBank/DDBJ databases">
        <title>Genomic Encyclopedia of Type Strains, Phase IV (KMG-IV): sequencing the most valuable type-strain genomes for metagenomic binning, comparative biology and taxonomic classification.</title>
        <authorList>
            <person name="Goeker M."/>
        </authorList>
    </citation>
    <scope>NUCLEOTIDE SEQUENCE [LARGE SCALE GENOMIC DNA]</scope>
    <source>
        <strain evidence="1 2">NIO-1023</strain>
    </source>
</reference>
<gene>
    <name evidence="1" type="ORF">QO006_002819</name>
</gene>
<evidence type="ECO:0000313" key="1">
    <source>
        <dbReference type="EMBL" id="MDP9765368.1"/>
    </source>
</evidence>
<organism evidence="1 2">
    <name type="scientific">Deinococcus enclensis</name>
    <dbReference type="NCBI Taxonomy" id="1049582"/>
    <lineage>
        <taxon>Bacteria</taxon>
        <taxon>Thermotogati</taxon>
        <taxon>Deinococcota</taxon>
        <taxon>Deinococci</taxon>
        <taxon>Deinococcales</taxon>
        <taxon>Deinococcaceae</taxon>
        <taxon>Deinococcus</taxon>
    </lineage>
</organism>
<accession>A0ABT9MFK2</accession>
<dbReference type="EMBL" id="JAURUR010000011">
    <property type="protein sequence ID" value="MDP9765368.1"/>
    <property type="molecule type" value="Genomic_DNA"/>
</dbReference>
<dbReference type="Proteomes" id="UP001232163">
    <property type="component" value="Unassembled WGS sequence"/>
</dbReference>
<comment type="caution">
    <text evidence="1">The sequence shown here is derived from an EMBL/GenBank/DDBJ whole genome shotgun (WGS) entry which is preliminary data.</text>
</comment>
<sequence>MSLSDVLTVLTAEEARAAVNVAPMSTLERQRHLQFIRHFPDAPFYANTDAYLTSFQEEEEVQLPAWMVTHLRTLAGAYPAEGSLHFRFASFMPGCTSPIAERLGGLWFSVNLLGWPSNRREADALKTAAPNVSLFPIGSERTEDTAQLAINVKARRDTGVYVYDLEHVMGNVSRGEDVMASVYPVFASPGDQLARVAAIRHGTTVTEARTSGSRVTVHMPGRRGT</sequence>
<dbReference type="RefSeq" id="WP_307467299.1">
    <property type="nucleotide sequence ID" value="NZ_JAURUR010000011.1"/>
</dbReference>
<proteinExistence type="predicted"/>
<keyword evidence="2" id="KW-1185">Reference proteome</keyword>